<dbReference type="SUPFAM" id="SSF50939">
    <property type="entry name" value="Sialidases"/>
    <property type="match status" value="1"/>
</dbReference>
<dbReference type="EMBL" id="LR215729">
    <property type="protein sequence ID" value="VEV96774.1"/>
    <property type="molecule type" value="Genomic_DNA"/>
</dbReference>
<evidence type="ECO:0000313" key="1">
    <source>
        <dbReference type="EMBL" id="VEV96774.1"/>
    </source>
</evidence>
<protein>
    <submittedName>
        <fullName evidence="1">Conserved membrane protein</fullName>
    </submittedName>
</protein>
<accession>A0A653E222</accession>
<name>A0A653E222_9PSED</name>
<dbReference type="InterPro" id="IPR036278">
    <property type="entry name" value="Sialidase_sf"/>
</dbReference>
<gene>
    <name evidence="1" type="ORF">PMYSY11_1728</name>
</gene>
<sequence length="1056" mass="117040">MRLTPSKLTSAALEARLAGLNVGVDGVAQLYLSRADMQGPVYSVPVRTWAPKGSLQSTAWEIRQGVDKAAIRFESGGNACSILTSESLVKPKNVLQEPTCLIEWSAHPEEWRNTGNSTLLSMEAMGKTVGLHPVKASAFVFDPQGGKHWIADFDHNLTVTSAADTFAFGLQPAPAQTYQSVQNLALVLRQSGGTACDLTTTQTIAQNAAKQWPNKPMCFIRWTSMPEGMEQSRSWHVPQAVGAPTVLGSQSISWKASVFTPAGDEVDLSIGSHELEVIEPPAIEIELPTTNRVGEDIYSVSQLGGYVGNVTLNALAADIDLSVSRDNNEIENRTIPSYGRTQRISRYVEGDERPLWSETPYRFTARYAKLPALETSKEMTLLAVPHEKILPVIMNDERRVIDTTSLPVNVQILDTRFPEDGYNLSKMGDWDVRLLMSTAGVTYEPISDWEPISEDGLASFEMDLALLTNKMVRVVAEARVRSPVPGYESIRKSSFPMSLTVLNGEPLDGMIQALRVIGPAPLRSTFYAMTVNRFETSDLGDVRWEMSKDGGGTWETVENTGQLSQRLTMVFAKGTYLLRAEMTNRHSGEKSFTPNIEVIAYEVPAARLKGPANVFITDTGRFVLTDMAGNDLDTTGMVVEWSEDRGKTWVEGTGTYEVTRDAAERVYLMARVKFADSPDDKRVYRNLRAGVAFRDVRPPRVQLIGPRRPEVGKEAIWKANMMMPYPKMDLTMDGYFILPNGEEIHEREVAYTPTMDDFTEEKSYIGFEAWINGYEDKGGKGLTQHRLLFWSYDWPEWSIQAKTSAVYSPADLTMQTRSLGLFREFEGLTMDWDIPPYSGMEIVKDTAQNSRILRITEAGTYTFGVHVSDARGNYSYAETELTFMEPIPYDVTLSWSGDNPALRAPLGVLIRPTITGGHPKDRIETRTYSLNGEPLANSGDYGRAVLDKGEHTVRLDIASQMGHTAYGEVAIQVEENTAPVCTIEVTEGRTSWLARSGCSDEDGRVVRHLWFIDGVQQAITSSSISVPMWRYPNGEPVITLVGVDDSGAESDPVANY</sequence>
<organism evidence="1">
    <name type="scientific">Pseudomonas marincola</name>
    <dbReference type="NCBI Taxonomy" id="437900"/>
    <lineage>
        <taxon>Bacteria</taxon>
        <taxon>Pseudomonadati</taxon>
        <taxon>Pseudomonadota</taxon>
        <taxon>Gammaproteobacteria</taxon>
        <taxon>Pseudomonadales</taxon>
        <taxon>Pseudomonadaceae</taxon>
        <taxon>Pseudomonas</taxon>
    </lineage>
</organism>
<proteinExistence type="predicted"/>
<dbReference type="AlphaFoldDB" id="A0A653E222"/>
<dbReference type="RefSeq" id="WP_172970649.1">
    <property type="nucleotide sequence ID" value="NZ_LR215729.2"/>
</dbReference>
<reference evidence="1" key="1">
    <citation type="submission" date="2019-02" db="EMBL/GenBank/DDBJ databases">
        <authorList>
            <consortium name="Genoscope - CEA"/>
            <person name="William W."/>
        </authorList>
    </citation>
    <scope>NUCLEOTIDE SEQUENCE [LARGE SCALE GENOMIC DNA]</scope>
    <source>
        <strain evidence="1">YSy11</strain>
    </source>
</reference>